<protein>
    <submittedName>
        <fullName evidence="1">Uncharacterized protein</fullName>
    </submittedName>
</protein>
<dbReference type="EMBL" id="JBHPBY010000497">
    <property type="protein sequence ID" value="MFC1853421.1"/>
    <property type="molecule type" value="Genomic_DNA"/>
</dbReference>
<evidence type="ECO:0000313" key="1">
    <source>
        <dbReference type="EMBL" id="MFC1853421.1"/>
    </source>
</evidence>
<proteinExistence type="predicted"/>
<name>A0ABV6Z4Q6_UNCC1</name>
<evidence type="ECO:0000313" key="2">
    <source>
        <dbReference type="Proteomes" id="UP001594351"/>
    </source>
</evidence>
<dbReference type="Proteomes" id="UP001594351">
    <property type="component" value="Unassembled WGS sequence"/>
</dbReference>
<gene>
    <name evidence="1" type="ORF">ACFL27_24760</name>
</gene>
<accession>A0ABV6Z4Q6</accession>
<organism evidence="1 2">
    <name type="scientific">candidate division CSSED10-310 bacterium</name>
    <dbReference type="NCBI Taxonomy" id="2855610"/>
    <lineage>
        <taxon>Bacteria</taxon>
        <taxon>Bacteria division CSSED10-310</taxon>
    </lineage>
</organism>
<sequence length="68" mass="7600">MMSTTYEINKLPLPIAQVIRRAINAKSAVDRHHLAFFAGEAMLKLAASARVGVYLKYCFNRAVTCRNS</sequence>
<comment type="caution">
    <text evidence="1">The sequence shown here is derived from an EMBL/GenBank/DDBJ whole genome shotgun (WGS) entry which is preliminary data.</text>
</comment>
<keyword evidence="2" id="KW-1185">Reference proteome</keyword>
<reference evidence="1 2" key="1">
    <citation type="submission" date="2024-09" db="EMBL/GenBank/DDBJ databases">
        <title>Laminarin stimulates single cell rates of sulfate reduction while oxygen inhibits transcriptomic activity in coastal marine sediment.</title>
        <authorList>
            <person name="Lindsay M."/>
            <person name="Orcutt B."/>
            <person name="Emerson D."/>
            <person name="Stepanauskas R."/>
            <person name="D'Angelo T."/>
        </authorList>
    </citation>
    <scope>NUCLEOTIDE SEQUENCE [LARGE SCALE GENOMIC DNA]</scope>
    <source>
        <strain evidence="1">SAG AM-311-K15</strain>
    </source>
</reference>